<keyword evidence="1" id="KW-0812">Transmembrane</keyword>
<keyword evidence="1" id="KW-0472">Membrane</keyword>
<protein>
    <submittedName>
        <fullName evidence="2">Uncharacterized protein</fullName>
    </submittedName>
</protein>
<evidence type="ECO:0000256" key="1">
    <source>
        <dbReference type="SAM" id="Phobius"/>
    </source>
</evidence>
<sequence length="138" mass="16064">MPVLQRIPTDLEVLNTIYRMYHSDFIAFDEDARTRESKVYVPIDFMRVANELKVDIDIVFGRLYFHLNKLYSYEQDNAPKVQLFILSAGKDLRCINFPLMTSVLANLRQERDKFLIGTWIAFSAFFISAVSLAVSIMK</sequence>
<reference evidence="2 3" key="1">
    <citation type="submission" date="2021-03" db="EMBL/GenBank/DDBJ databases">
        <title>Novel species identification of genus Shewanella.</title>
        <authorList>
            <person name="Liu G."/>
            <person name="Zhang Q."/>
        </authorList>
    </citation>
    <scope>NUCLEOTIDE SEQUENCE [LARGE SCALE GENOMIC DNA]</scope>
    <source>
        <strain evidence="2 3">FJAT-52962</strain>
    </source>
</reference>
<keyword evidence="1" id="KW-1133">Transmembrane helix</keyword>
<evidence type="ECO:0000313" key="2">
    <source>
        <dbReference type="EMBL" id="QSX38893.1"/>
    </source>
</evidence>
<organism evidence="2 3">
    <name type="scientific">Shewanella sedimentimangrovi</name>
    <dbReference type="NCBI Taxonomy" id="2814293"/>
    <lineage>
        <taxon>Bacteria</taxon>
        <taxon>Pseudomonadati</taxon>
        <taxon>Pseudomonadota</taxon>
        <taxon>Gammaproteobacteria</taxon>
        <taxon>Alteromonadales</taxon>
        <taxon>Shewanellaceae</taxon>
        <taxon>Shewanella</taxon>
    </lineage>
</organism>
<name>A0ABX7R729_9GAMM</name>
<gene>
    <name evidence="2" type="ORF">JYB85_08905</name>
</gene>
<dbReference type="Proteomes" id="UP000663207">
    <property type="component" value="Chromosome"/>
</dbReference>
<feature type="transmembrane region" description="Helical" evidence="1">
    <location>
        <begin position="114"/>
        <end position="137"/>
    </location>
</feature>
<keyword evidence="3" id="KW-1185">Reference proteome</keyword>
<dbReference type="RefSeq" id="WP_207322997.1">
    <property type="nucleotide sequence ID" value="NZ_CP071502.1"/>
</dbReference>
<proteinExistence type="predicted"/>
<dbReference type="EMBL" id="CP071502">
    <property type="protein sequence ID" value="QSX38893.1"/>
    <property type="molecule type" value="Genomic_DNA"/>
</dbReference>
<accession>A0ABX7R729</accession>
<evidence type="ECO:0000313" key="3">
    <source>
        <dbReference type="Proteomes" id="UP000663207"/>
    </source>
</evidence>